<evidence type="ECO:0000313" key="4">
    <source>
        <dbReference type="Proteomes" id="UP000594638"/>
    </source>
</evidence>
<dbReference type="OrthoDB" id="4955136at2759"/>
<dbReference type="InterPro" id="IPR024752">
    <property type="entry name" value="Myb/SANT-like_dom"/>
</dbReference>
<proteinExistence type="predicted"/>
<dbReference type="PANTHER" id="PTHR47584:SF9">
    <property type="entry name" value="L10-INTERACTING MYB DOMAIN-CONTAINING PROTEIN-LIKE"/>
    <property type="match status" value="1"/>
</dbReference>
<evidence type="ECO:0000313" key="3">
    <source>
        <dbReference type="EMBL" id="CAA2965667.1"/>
    </source>
</evidence>
<dbReference type="EMBL" id="CACTIH010001847">
    <property type="protein sequence ID" value="CAA2965667.1"/>
    <property type="molecule type" value="Genomic_DNA"/>
</dbReference>
<dbReference type="InterPro" id="IPR045026">
    <property type="entry name" value="LIMYB"/>
</dbReference>
<evidence type="ECO:0000256" key="1">
    <source>
        <dbReference type="SAM" id="MobiDB-lite"/>
    </source>
</evidence>
<name>A0A8S0QJA2_OLEEU</name>
<dbReference type="AlphaFoldDB" id="A0A8S0QJA2"/>
<dbReference type="PANTHER" id="PTHR47584">
    <property type="match status" value="1"/>
</dbReference>
<accession>A0A8S0QJA2</accession>
<gene>
    <name evidence="3" type="ORF">OLEA9_A045665</name>
</gene>
<organism evidence="3 4">
    <name type="scientific">Olea europaea subsp. europaea</name>
    <dbReference type="NCBI Taxonomy" id="158383"/>
    <lineage>
        <taxon>Eukaryota</taxon>
        <taxon>Viridiplantae</taxon>
        <taxon>Streptophyta</taxon>
        <taxon>Embryophyta</taxon>
        <taxon>Tracheophyta</taxon>
        <taxon>Spermatophyta</taxon>
        <taxon>Magnoliopsida</taxon>
        <taxon>eudicotyledons</taxon>
        <taxon>Gunneridae</taxon>
        <taxon>Pentapetalae</taxon>
        <taxon>asterids</taxon>
        <taxon>lamiids</taxon>
        <taxon>Lamiales</taxon>
        <taxon>Oleaceae</taxon>
        <taxon>Oleeae</taxon>
        <taxon>Olea</taxon>
    </lineage>
</organism>
<evidence type="ECO:0000259" key="2">
    <source>
        <dbReference type="Pfam" id="PF12776"/>
    </source>
</evidence>
<keyword evidence="4" id="KW-1185">Reference proteome</keyword>
<feature type="domain" description="Myb/SANT-like" evidence="2">
    <location>
        <begin position="35"/>
        <end position="123"/>
    </location>
</feature>
<comment type="caution">
    <text evidence="3">The sequence shown here is derived from an EMBL/GenBank/DDBJ whole genome shotgun (WGS) entry which is preliminary data.</text>
</comment>
<feature type="region of interest" description="Disordered" evidence="1">
    <location>
        <begin position="1"/>
        <end position="36"/>
    </location>
</feature>
<dbReference type="Gramene" id="OE9A045665T1">
    <property type="protein sequence ID" value="OE9A045665C1"/>
    <property type="gene ID" value="OE9A045665"/>
</dbReference>
<protein>
    <recommendedName>
        <fullName evidence="2">Myb/SANT-like domain-containing protein</fullName>
    </recommendedName>
</protein>
<dbReference type="Pfam" id="PF12776">
    <property type="entry name" value="Myb_DNA-bind_3"/>
    <property type="match status" value="1"/>
</dbReference>
<feature type="compositionally biased region" description="Low complexity" evidence="1">
    <location>
        <begin position="7"/>
        <end position="18"/>
    </location>
</feature>
<reference evidence="3 4" key="1">
    <citation type="submission" date="2019-12" db="EMBL/GenBank/DDBJ databases">
        <authorList>
            <person name="Alioto T."/>
            <person name="Alioto T."/>
            <person name="Gomez Garrido J."/>
        </authorList>
    </citation>
    <scope>NUCLEOTIDE SEQUENCE [LARGE SCALE GENOMIC DNA]</scope>
</reference>
<sequence length="124" mass="14104">MDPYVPSTGGNVNSSTSNPFPSMTQPVPPTRKHAQWNPHENRIFIAACETVIADGHRNGKCFTKHGWDQLIRLFNSNSGHCWTKQQLKNHWDGLRTKHKRLMELIHSTGVEYISKTGYIAAFDD</sequence>
<dbReference type="Proteomes" id="UP000594638">
    <property type="component" value="Unassembled WGS sequence"/>
</dbReference>